<keyword evidence="4" id="KW-1185">Reference proteome</keyword>
<gene>
    <name evidence="3" type="ORF">ACFFRN_25175</name>
</gene>
<accession>A0ABV5Q359</accession>
<dbReference type="SUPFAM" id="SSF56563">
    <property type="entry name" value="Major capsid protein gp5"/>
    <property type="match status" value="1"/>
</dbReference>
<dbReference type="RefSeq" id="WP_346127645.1">
    <property type="nucleotide sequence ID" value="NZ_BAAAXC010000015.1"/>
</dbReference>
<feature type="domain" description="Phage capsid-like C-terminal" evidence="2">
    <location>
        <begin position="2"/>
        <end position="195"/>
    </location>
</feature>
<evidence type="ECO:0000259" key="2">
    <source>
        <dbReference type="Pfam" id="PF05065"/>
    </source>
</evidence>
<dbReference type="Gene3D" id="3.30.2400.10">
    <property type="entry name" value="Major capsid protein gp5"/>
    <property type="match status" value="1"/>
</dbReference>
<dbReference type="NCBIfam" id="TIGR01554">
    <property type="entry name" value="major_cap_HK97"/>
    <property type="match status" value="1"/>
</dbReference>
<dbReference type="InterPro" id="IPR024455">
    <property type="entry name" value="Phage_capsid"/>
</dbReference>
<organism evidence="3 4">
    <name type="scientific">Nonomuraea roseola</name>
    <dbReference type="NCBI Taxonomy" id="46179"/>
    <lineage>
        <taxon>Bacteria</taxon>
        <taxon>Bacillati</taxon>
        <taxon>Actinomycetota</taxon>
        <taxon>Actinomycetes</taxon>
        <taxon>Streptosporangiales</taxon>
        <taxon>Streptosporangiaceae</taxon>
        <taxon>Nonomuraea</taxon>
    </lineage>
</organism>
<comment type="subcellular location">
    <subcellularLocation>
        <location evidence="1">Virion</location>
    </subcellularLocation>
</comment>
<reference evidence="3 4" key="1">
    <citation type="submission" date="2024-09" db="EMBL/GenBank/DDBJ databases">
        <authorList>
            <person name="Sun Q."/>
            <person name="Mori K."/>
        </authorList>
    </citation>
    <scope>NUCLEOTIDE SEQUENCE [LARGE SCALE GENOMIC DNA]</scope>
    <source>
        <strain evidence="3 4">JCM 3323</strain>
    </source>
</reference>
<proteinExistence type="predicted"/>
<protein>
    <submittedName>
        <fullName evidence="3">Phage major capsid protein</fullName>
    </submittedName>
</protein>
<dbReference type="Gene3D" id="3.30.2320.10">
    <property type="entry name" value="hypothetical protein PF0899 domain"/>
    <property type="match status" value="1"/>
</dbReference>
<evidence type="ECO:0000313" key="3">
    <source>
        <dbReference type="EMBL" id="MFB9529905.1"/>
    </source>
</evidence>
<evidence type="ECO:0000256" key="1">
    <source>
        <dbReference type="ARBA" id="ARBA00004328"/>
    </source>
</evidence>
<evidence type="ECO:0000313" key="4">
    <source>
        <dbReference type="Proteomes" id="UP001589646"/>
    </source>
</evidence>
<sequence length="202" mass="20904">MQLSSELTTDTGVDLLGYLARAAGRAIGNAFGAHLVTGTGTNQPSGVAVVATTGKTGGAGVAGAFTADDLIDLFFSVIEPYRMSPSCSWMLRDASIAAARKLKDGQGQYIWQPGLVAGAPDTILGKPVRSDPNVAAIGTGAKSVLFGDFGAYFVRMVNGIRFERSDDYAFNTDMVTFRALLRGDGLLADQTGAIKAFVGGAA</sequence>
<dbReference type="Pfam" id="PF05065">
    <property type="entry name" value="Phage_capsid"/>
    <property type="match status" value="1"/>
</dbReference>
<dbReference type="Proteomes" id="UP001589646">
    <property type="component" value="Unassembled WGS sequence"/>
</dbReference>
<dbReference type="EMBL" id="JBHMCE010000007">
    <property type="protein sequence ID" value="MFB9529905.1"/>
    <property type="molecule type" value="Genomic_DNA"/>
</dbReference>
<name>A0ABV5Q359_9ACTN</name>
<dbReference type="InterPro" id="IPR054612">
    <property type="entry name" value="Phage_capsid-like_C"/>
</dbReference>
<comment type="caution">
    <text evidence="3">The sequence shown here is derived from an EMBL/GenBank/DDBJ whole genome shotgun (WGS) entry which is preliminary data.</text>
</comment>